<evidence type="ECO:0008006" key="5">
    <source>
        <dbReference type="Google" id="ProtNLM"/>
    </source>
</evidence>
<dbReference type="EMBL" id="LT629804">
    <property type="protein sequence ID" value="SDU81164.1"/>
    <property type="molecule type" value="Genomic_DNA"/>
</dbReference>
<dbReference type="InterPro" id="IPR007139">
    <property type="entry name" value="DUF349"/>
</dbReference>
<dbReference type="Pfam" id="PF03993">
    <property type="entry name" value="DUF349"/>
    <property type="match status" value="3"/>
</dbReference>
<dbReference type="OrthoDB" id="5422202at2"/>
<evidence type="ECO:0000256" key="2">
    <source>
        <dbReference type="SAM" id="MobiDB-lite"/>
    </source>
</evidence>
<dbReference type="RefSeq" id="WP_091281596.1">
    <property type="nucleotide sequence ID" value="NZ_LT629804.1"/>
</dbReference>
<dbReference type="Proteomes" id="UP000214355">
    <property type="component" value="Chromosome I"/>
</dbReference>
<feature type="coiled-coil region" evidence="1">
    <location>
        <begin position="359"/>
        <end position="416"/>
    </location>
</feature>
<keyword evidence="1" id="KW-0175">Coiled coil</keyword>
<evidence type="ECO:0000313" key="3">
    <source>
        <dbReference type="EMBL" id="SDU81164.1"/>
    </source>
</evidence>
<proteinExistence type="predicted"/>
<gene>
    <name evidence="3" type="ORF">SAMN04489737_1429</name>
</gene>
<dbReference type="GeneID" id="65345159"/>
<organism evidence="3 4">
    <name type="scientific">Arcanobacterium phocae</name>
    <dbReference type="NCBI Taxonomy" id="131112"/>
    <lineage>
        <taxon>Bacteria</taxon>
        <taxon>Bacillati</taxon>
        <taxon>Actinomycetota</taxon>
        <taxon>Actinomycetes</taxon>
        <taxon>Actinomycetales</taxon>
        <taxon>Actinomycetaceae</taxon>
        <taxon>Arcanobacterium</taxon>
    </lineage>
</organism>
<keyword evidence="4" id="KW-1185">Reference proteome</keyword>
<feature type="region of interest" description="Disordered" evidence="2">
    <location>
        <begin position="1"/>
        <end position="25"/>
    </location>
</feature>
<sequence>MTDKNPTPTPRAVAHPKPATAPVPPVDEAQAIHAATFGRIDNERNVWLKEADGSERIVGQYAAGGSEKDALELYVRRFLDLQAQVTLLETRISHISPEEAHQSLKTLHEQLIEPAVVGDVASLIARAAKLDELAEQRKQEVAAERAVAKEQALAERTAIVEKAEALANQDPARTHWKNSRQELTDLLEAWKTSQRTGARIDRPTEESLWKRFSSARTQFDRHRRQYFSERDAALKIIVARKEELIAEAETLATSTDWGATAGRFRDLMDEWKAAGRSIKKEDDRLWERFRLAQQAFFDARSAHNSALDEEFGANLTAKLALLEEAEKLVPVQDIDYAKDQIRSIGERWDAIGRVPRADIARTEGRLRDIERAIRDAESEQWRKSDPDKKERSNGMAAQLEALIAELESDIEKATAAGNDKKLKELNVALEARKAWLAAVLAE</sequence>
<evidence type="ECO:0000313" key="4">
    <source>
        <dbReference type="Proteomes" id="UP000214355"/>
    </source>
</evidence>
<accession>A0A1H2LK42</accession>
<dbReference type="STRING" id="131112.SAMN04489737_1429"/>
<protein>
    <recommendedName>
        <fullName evidence="5">DUF349 domain-containing protein</fullName>
    </recommendedName>
</protein>
<evidence type="ECO:0000256" key="1">
    <source>
        <dbReference type="SAM" id="Coils"/>
    </source>
</evidence>
<reference evidence="4" key="1">
    <citation type="submission" date="2016-10" db="EMBL/GenBank/DDBJ databases">
        <authorList>
            <person name="Varghese N."/>
            <person name="Submissions S."/>
        </authorList>
    </citation>
    <scope>NUCLEOTIDE SEQUENCE [LARGE SCALE GENOMIC DNA]</scope>
    <source>
        <strain evidence="4">DSM 10002</strain>
    </source>
</reference>
<dbReference type="AlphaFoldDB" id="A0A1H2LK42"/>
<name>A0A1H2LK42_9ACTO</name>